<evidence type="ECO:0000313" key="11">
    <source>
        <dbReference type="Proteomes" id="UP000663829"/>
    </source>
</evidence>
<dbReference type="PRINTS" id="PR00259">
    <property type="entry name" value="TMFOUR"/>
</dbReference>
<dbReference type="Proteomes" id="UP000681722">
    <property type="component" value="Unassembled WGS sequence"/>
</dbReference>
<evidence type="ECO:0000256" key="2">
    <source>
        <dbReference type="ARBA" id="ARBA00006840"/>
    </source>
</evidence>
<evidence type="ECO:0000256" key="4">
    <source>
        <dbReference type="ARBA" id="ARBA00022989"/>
    </source>
</evidence>
<dbReference type="Gene3D" id="1.10.1450.10">
    <property type="entry name" value="Tetraspanin"/>
    <property type="match status" value="1"/>
</dbReference>
<gene>
    <name evidence="7" type="ORF">GPM918_LOCUS23073</name>
    <name evidence="8" type="ORF">OVA965_LOCUS29931</name>
    <name evidence="9" type="ORF">SRO942_LOCUS23072</name>
    <name evidence="10" type="ORF">TMI583_LOCUS30720</name>
</gene>
<dbReference type="Pfam" id="PF00335">
    <property type="entry name" value="Tetraspanin"/>
    <property type="match status" value="1"/>
</dbReference>
<dbReference type="InterPro" id="IPR008952">
    <property type="entry name" value="Tetraspanin_EC2_sf"/>
</dbReference>
<dbReference type="PANTHER" id="PTHR19282">
    <property type="entry name" value="TETRASPANIN"/>
    <property type="match status" value="1"/>
</dbReference>
<dbReference type="InterPro" id="IPR018499">
    <property type="entry name" value="Tetraspanin/Peripherin"/>
</dbReference>
<dbReference type="EMBL" id="CAJNOQ010008103">
    <property type="protein sequence ID" value="CAF1188359.1"/>
    <property type="molecule type" value="Genomic_DNA"/>
</dbReference>
<dbReference type="AlphaFoldDB" id="A0A814VH46"/>
<dbReference type="PIRSF" id="PIRSF002419">
    <property type="entry name" value="Tetraspanin"/>
    <property type="match status" value="1"/>
</dbReference>
<keyword evidence="5 6" id="KW-0472">Membrane</keyword>
<dbReference type="SUPFAM" id="SSF48652">
    <property type="entry name" value="Tetraspanin"/>
    <property type="match status" value="1"/>
</dbReference>
<comment type="similarity">
    <text evidence="2 6">Belongs to the tetraspanin (TM4SF) family.</text>
</comment>
<evidence type="ECO:0000313" key="10">
    <source>
        <dbReference type="EMBL" id="CAF4143285.1"/>
    </source>
</evidence>
<dbReference type="EMBL" id="CAJOBC010008104">
    <property type="protein sequence ID" value="CAF3952630.1"/>
    <property type="molecule type" value="Genomic_DNA"/>
</dbReference>
<organism evidence="7 11">
    <name type="scientific">Didymodactylos carnosus</name>
    <dbReference type="NCBI Taxonomy" id="1234261"/>
    <lineage>
        <taxon>Eukaryota</taxon>
        <taxon>Metazoa</taxon>
        <taxon>Spiralia</taxon>
        <taxon>Gnathifera</taxon>
        <taxon>Rotifera</taxon>
        <taxon>Eurotatoria</taxon>
        <taxon>Bdelloidea</taxon>
        <taxon>Philodinida</taxon>
        <taxon>Philodinidae</taxon>
        <taxon>Didymodactylos</taxon>
    </lineage>
</organism>
<evidence type="ECO:0000313" key="8">
    <source>
        <dbReference type="EMBL" id="CAF1331984.1"/>
    </source>
</evidence>
<feature type="transmembrane region" description="Helical" evidence="6">
    <location>
        <begin position="259"/>
        <end position="280"/>
    </location>
</feature>
<accession>A0A814VH46</accession>
<name>A0A814VH46_9BILA</name>
<evidence type="ECO:0000313" key="7">
    <source>
        <dbReference type="EMBL" id="CAF1188359.1"/>
    </source>
</evidence>
<dbReference type="EMBL" id="CAJNOK010021399">
    <property type="protein sequence ID" value="CAF1331984.1"/>
    <property type="molecule type" value="Genomic_DNA"/>
</dbReference>
<dbReference type="OrthoDB" id="6134317at2759"/>
<dbReference type="InterPro" id="IPR000301">
    <property type="entry name" value="Tetraspanin_animals"/>
</dbReference>
<feature type="transmembrane region" description="Helical" evidence="6">
    <location>
        <begin position="20"/>
        <end position="44"/>
    </location>
</feature>
<evidence type="ECO:0000256" key="5">
    <source>
        <dbReference type="ARBA" id="ARBA00023136"/>
    </source>
</evidence>
<comment type="subcellular location">
    <subcellularLocation>
        <location evidence="1 6">Membrane</location>
        <topology evidence="1 6">Multi-pass membrane protein</topology>
    </subcellularLocation>
</comment>
<evidence type="ECO:0000313" key="9">
    <source>
        <dbReference type="EMBL" id="CAF3952630.1"/>
    </source>
</evidence>
<evidence type="ECO:0000256" key="3">
    <source>
        <dbReference type="ARBA" id="ARBA00022692"/>
    </source>
</evidence>
<keyword evidence="4 6" id="KW-1133">Transmembrane helix</keyword>
<dbReference type="GO" id="GO:0016020">
    <property type="term" value="C:membrane"/>
    <property type="evidence" value="ECO:0007669"/>
    <property type="project" value="UniProtKB-SubCell"/>
</dbReference>
<evidence type="ECO:0000256" key="1">
    <source>
        <dbReference type="ARBA" id="ARBA00004141"/>
    </source>
</evidence>
<dbReference type="Proteomes" id="UP000663829">
    <property type="component" value="Unassembled WGS sequence"/>
</dbReference>
<comment type="caution">
    <text evidence="7">The sequence shown here is derived from an EMBL/GenBank/DDBJ whole genome shotgun (WGS) entry which is preliminary data.</text>
</comment>
<sequence length="289" mass="32165">MAQGQGSGGMSLGMKFIRLIIFLFNIIFFLIGIVLLIIGIYVMADPKLQKLRPVLNIDYANVQQGLSYVEIFAIILIVIGGTLILIGFLGCCGAIKSFKFMHILYAFIIGIVILAEIGITIYFVSFQSKFKQKLVPKLQMSITNAYAGPPITQGANPGPVSLSWDFIQYNMRCCGAVSKFDFNSTTVWTRVNPFNSSAPQLAYPLTCCPIMAKNNWNKLPLQELSQAQTCATYDEDKVYTQGCYDSLMTLVSSYKKHTIIGAVVILVVELLAFIFAIILYRRKSDYHAL</sequence>
<dbReference type="Proteomes" id="UP000677228">
    <property type="component" value="Unassembled WGS sequence"/>
</dbReference>
<keyword evidence="3 6" id="KW-0812">Transmembrane</keyword>
<evidence type="ECO:0000256" key="6">
    <source>
        <dbReference type="RuleBase" id="RU361218"/>
    </source>
</evidence>
<keyword evidence="11" id="KW-1185">Reference proteome</keyword>
<dbReference type="Proteomes" id="UP000682733">
    <property type="component" value="Unassembled WGS sequence"/>
</dbReference>
<dbReference type="PANTHER" id="PTHR19282:SF417">
    <property type="entry name" value="TETRASPANIN TSPA-RELATED"/>
    <property type="match status" value="1"/>
</dbReference>
<proteinExistence type="inferred from homology"/>
<reference evidence="7" key="1">
    <citation type="submission" date="2021-02" db="EMBL/GenBank/DDBJ databases">
        <authorList>
            <person name="Nowell W R."/>
        </authorList>
    </citation>
    <scope>NUCLEOTIDE SEQUENCE</scope>
</reference>
<feature type="transmembrane region" description="Helical" evidence="6">
    <location>
        <begin position="71"/>
        <end position="91"/>
    </location>
</feature>
<protein>
    <recommendedName>
        <fullName evidence="6">Tetraspanin</fullName>
    </recommendedName>
</protein>
<dbReference type="EMBL" id="CAJOBA010043017">
    <property type="protein sequence ID" value="CAF4143285.1"/>
    <property type="molecule type" value="Genomic_DNA"/>
</dbReference>
<feature type="transmembrane region" description="Helical" evidence="6">
    <location>
        <begin position="103"/>
        <end position="124"/>
    </location>
</feature>